<evidence type="ECO:0000256" key="5">
    <source>
        <dbReference type="ARBA" id="ARBA00059434"/>
    </source>
</evidence>
<evidence type="ECO:0000256" key="3">
    <source>
        <dbReference type="ARBA" id="ARBA00023054"/>
    </source>
</evidence>
<keyword evidence="14" id="KW-1185">Reference proteome</keyword>
<feature type="coiled-coil region" evidence="10">
    <location>
        <begin position="55"/>
        <end position="96"/>
    </location>
</feature>
<dbReference type="Gene3D" id="3.30.420.210">
    <property type="entry name" value="SEP domain"/>
    <property type="match status" value="1"/>
</dbReference>
<dbReference type="InterPro" id="IPR001012">
    <property type="entry name" value="UBX_dom"/>
</dbReference>
<keyword evidence="4" id="KW-0206">Cytoskeleton</keyword>
<evidence type="ECO:0000256" key="2">
    <source>
        <dbReference type="ARBA" id="ARBA00022490"/>
    </source>
</evidence>
<sequence length="542" mass="60415">MPSCQSLPPAVFASTFFTPSLSVWLSTCLASRPSPHPLPTLSQGFVCLAGPPYHDSDLARKMQQLEQQVKAQSDELVSKDQKILALEDLVQRLQQNQDHQVDSLVGFGQLGQGGQRYLRGSAGLIQYTSSTPSPLRRAIQSMEETCSRDDPRASTPGSLQVGQLSLTLVSSEGEVSGQRQEELQTMCTQLQRQVGEMERFLNDYGLQWVGEPMDQEDSEDKTVSEEEKRDWMTAKKFWKPGDSLVPPEVDFDRLLASLQDLSELVVEGDTQVTPVPGGAWLHSLEPIPLKLYRNGIMMFDGPFRPFYDPSTQRCLRDILDGFFPSELQRLYPDGVPFKVSDLRNQVYPEEGLGPFPGEGRVVGRPKVRKASDRVEEYPGSRMTAEKFLNRLPKVVIRQGQVIDIRGPIRDTLQNYCPLPARIQETIVETPALVAERERSQQSPNTPAPPLSMLRIKSENGEQVFLLMMWPNDTIGDVRALLTQARGMDAATFEIFSTFPLMVYQDDTLTLQAAGLVPNATLLLRPCRAPLSDPGPNSSSSHE</sequence>
<evidence type="ECO:0000256" key="7">
    <source>
        <dbReference type="ARBA" id="ARBA00073759"/>
    </source>
</evidence>
<organism evidence="13 14">
    <name type="scientific">Marmota monax</name>
    <name type="common">Woodchuck</name>
    <dbReference type="NCBI Taxonomy" id="9995"/>
    <lineage>
        <taxon>Eukaryota</taxon>
        <taxon>Metazoa</taxon>
        <taxon>Chordata</taxon>
        <taxon>Craniata</taxon>
        <taxon>Vertebrata</taxon>
        <taxon>Euteleostomi</taxon>
        <taxon>Mammalia</taxon>
        <taxon>Eutheria</taxon>
        <taxon>Euarchontoglires</taxon>
        <taxon>Glires</taxon>
        <taxon>Rodentia</taxon>
        <taxon>Sciuromorpha</taxon>
        <taxon>Sciuridae</taxon>
        <taxon>Xerinae</taxon>
        <taxon>Marmotini</taxon>
        <taxon>Marmota</taxon>
    </lineage>
</organism>
<evidence type="ECO:0000256" key="8">
    <source>
        <dbReference type="ARBA" id="ARBA00075811"/>
    </source>
</evidence>
<dbReference type="InterPro" id="IPR012989">
    <property type="entry name" value="SEP_domain"/>
</dbReference>
<dbReference type="GO" id="GO:0043130">
    <property type="term" value="F:ubiquitin binding"/>
    <property type="evidence" value="ECO:0007669"/>
    <property type="project" value="TreeGrafter"/>
</dbReference>
<evidence type="ECO:0000256" key="1">
    <source>
        <dbReference type="ARBA" id="ARBA00004245"/>
    </source>
</evidence>
<dbReference type="PROSITE" id="PS51399">
    <property type="entry name" value="SEP"/>
    <property type="match status" value="1"/>
</dbReference>
<evidence type="ECO:0000256" key="4">
    <source>
        <dbReference type="ARBA" id="ARBA00023212"/>
    </source>
</evidence>
<comment type="subcellular location">
    <subcellularLocation>
        <location evidence="1">Cytoplasm</location>
        <location evidence="1">Cytoskeleton</location>
    </subcellularLocation>
</comment>
<keyword evidence="2" id="KW-0963">Cytoplasm</keyword>
<protein>
    <recommendedName>
        <fullName evidence="7">UBX domain-containing protein 11</fullName>
    </recommendedName>
    <alternativeName>
        <fullName evidence="9">Socius</fullName>
    </alternativeName>
    <alternativeName>
        <fullName evidence="8">UBX domain-containing protein 5</fullName>
    </alternativeName>
</protein>
<comment type="function">
    <text evidence="5">May be involved in the reorganization of actin cytoskeleton mediated by RND1, RND2 and RND3. Promotes RHOA activation mediated by GNA12 and GNA13.</text>
</comment>
<keyword evidence="3 10" id="KW-0175">Coiled coil</keyword>
<dbReference type="GO" id="GO:0043161">
    <property type="term" value="P:proteasome-mediated ubiquitin-dependent protein catabolic process"/>
    <property type="evidence" value="ECO:0007669"/>
    <property type="project" value="TreeGrafter"/>
</dbReference>
<evidence type="ECO:0000313" key="14">
    <source>
        <dbReference type="Proteomes" id="UP000335636"/>
    </source>
</evidence>
<dbReference type="InterPro" id="IPR036241">
    <property type="entry name" value="NSFL1C_SEP_dom_sf"/>
</dbReference>
<dbReference type="Proteomes" id="UP000335636">
    <property type="component" value="Unassembled WGS sequence"/>
</dbReference>
<dbReference type="Pfam" id="PF00789">
    <property type="entry name" value="UBX"/>
    <property type="match status" value="1"/>
</dbReference>
<gene>
    <name evidence="13" type="ORF">MONAX_5E020812</name>
</gene>
<dbReference type="Gene3D" id="3.10.20.90">
    <property type="entry name" value="Phosphatidylinositol 3-kinase Catalytic Subunit, Chain A, domain 1"/>
    <property type="match status" value="1"/>
</dbReference>
<dbReference type="PANTHER" id="PTHR23333">
    <property type="entry name" value="UBX DOMAIN CONTAINING PROTEIN"/>
    <property type="match status" value="1"/>
</dbReference>
<dbReference type="SUPFAM" id="SSF54236">
    <property type="entry name" value="Ubiquitin-like"/>
    <property type="match status" value="1"/>
</dbReference>
<dbReference type="PROSITE" id="PS50033">
    <property type="entry name" value="UBX"/>
    <property type="match status" value="1"/>
</dbReference>
<dbReference type="CDD" id="cd17077">
    <property type="entry name" value="UBX_UBXN11"/>
    <property type="match status" value="1"/>
</dbReference>
<accession>A0A5E4D1C5</accession>
<dbReference type="EMBL" id="CABDUW010002738">
    <property type="protein sequence ID" value="VTJ87835.1"/>
    <property type="molecule type" value="Genomic_DNA"/>
</dbReference>
<dbReference type="GO" id="GO:0005856">
    <property type="term" value="C:cytoskeleton"/>
    <property type="evidence" value="ECO:0007669"/>
    <property type="project" value="UniProtKB-SubCell"/>
</dbReference>
<evidence type="ECO:0000256" key="10">
    <source>
        <dbReference type="SAM" id="Coils"/>
    </source>
</evidence>
<dbReference type="SUPFAM" id="SSF102848">
    <property type="entry name" value="NSFL1 (p97 ATPase) cofactor p47, SEP domain"/>
    <property type="match status" value="1"/>
</dbReference>
<evidence type="ECO:0000259" key="11">
    <source>
        <dbReference type="PROSITE" id="PS50033"/>
    </source>
</evidence>
<evidence type="ECO:0000256" key="6">
    <source>
        <dbReference type="ARBA" id="ARBA00062345"/>
    </source>
</evidence>
<name>A0A5E4D1C5_MARMO</name>
<proteinExistence type="predicted"/>
<dbReference type="PANTHER" id="PTHR23333:SF4">
    <property type="entry name" value="UBX DOMAIN-CONTAINING PROTEIN 11"/>
    <property type="match status" value="1"/>
</dbReference>
<comment type="subunit">
    <text evidence="6">Interacts with GNA12, GNA13, RND1, RND2 and RND3.</text>
</comment>
<dbReference type="Pfam" id="PF08059">
    <property type="entry name" value="SEP"/>
    <property type="match status" value="1"/>
</dbReference>
<feature type="domain" description="SEP" evidence="12">
    <location>
        <begin position="284"/>
        <end position="348"/>
    </location>
</feature>
<evidence type="ECO:0000313" key="13">
    <source>
        <dbReference type="EMBL" id="VTJ87835.1"/>
    </source>
</evidence>
<dbReference type="InterPro" id="IPR029071">
    <property type="entry name" value="Ubiquitin-like_domsf"/>
</dbReference>
<evidence type="ECO:0000259" key="12">
    <source>
        <dbReference type="PROSITE" id="PS51399"/>
    </source>
</evidence>
<dbReference type="AlphaFoldDB" id="A0A5E4D1C5"/>
<dbReference type="FunFam" id="3.30.420.210:FF:000003">
    <property type="entry name" value="UBX domain protein 11"/>
    <property type="match status" value="1"/>
</dbReference>
<feature type="domain" description="UBX" evidence="11">
    <location>
        <begin position="446"/>
        <end position="523"/>
    </location>
</feature>
<reference evidence="13" key="1">
    <citation type="submission" date="2019-04" db="EMBL/GenBank/DDBJ databases">
        <authorList>
            <person name="Alioto T."/>
            <person name="Alioto T."/>
        </authorList>
    </citation>
    <scope>NUCLEOTIDE SEQUENCE [LARGE SCALE GENOMIC DNA]</scope>
</reference>
<evidence type="ECO:0000256" key="9">
    <source>
        <dbReference type="ARBA" id="ARBA00081109"/>
    </source>
</evidence>
<comment type="caution">
    <text evidence="13">The sequence shown here is derived from an EMBL/GenBank/DDBJ whole genome shotgun (WGS) entry which is preliminary data.</text>
</comment>
<dbReference type="SMART" id="SM00166">
    <property type="entry name" value="UBX"/>
    <property type="match status" value="1"/>
</dbReference>